<dbReference type="Proteomes" id="UP000239388">
    <property type="component" value="Unassembled WGS sequence"/>
</dbReference>
<name>A0A2S8FNB1_9BACT</name>
<dbReference type="EMBL" id="PUIB01000017">
    <property type="protein sequence ID" value="PQO33688.1"/>
    <property type="molecule type" value="Genomic_DNA"/>
</dbReference>
<accession>A0A2S8FNB1</accession>
<dbReference type="AlphaFoldDB" id="A0A2S8FNB1"/>
<organism evidence="1 2">
    <name type="scientific">Blastopirellula marina</name>
    <dbReference type="NCBI Taxonomy" id="124"/>
    <lineage>
        <taxon>Bacteria</taxon>
        <taxon>Pseudomonadati</taxon>
        <taxon>Planctomycetota</taxon>
        <taxon>Planctomycetia</taxon>
        <taxon>Pirellulales</taxon>
        <taxon>Pirellulaceae</taxon>
        <taxon>Blastopirellula</taxon>
    </lineage>
</organism>
<evidence type="ECO:0000313" key="2">
    <source>
        <dbReference type="Proteomes" id="UP000239388"/>
    </source>
</evidence>
<proteinExistence type="predicted"/>
<gene>
    <name evidence="1" type="ORF">C5Y98_15745</name>
</gene>
<comment type="caution">
    <text evidence="1">The sequence shown here is derived from an EMBL/GenBank/DDBJ whole genome shotgun (WGS) entry which is preliminary data.</text>
</comment>
<dbReference type="RefSeq" id="WP_146118639.1">
    <property type="nucleotide sequence ID" value="NZ_PUIB01000017.1"/>
</dbReference>
<reference evidence="1 2" key="1">
    <citation type="submission" date="2018-02" db="EMBL/GenBank/DDBJ databases">
        <title>Comparative genomes isolates from brazilian mangrove.</title>
        <authorList>
            <person name="Araujo J.E."/>
            <person name="Taketani R.G."/>
            <person name="Silva M.C.P."/>
            <person name="Loureco M.V."/>
            <person name="Andreote F.D."/>
        </authorList>
    </citation>
    <scope>NUCLEOTIDE SEQUENCE [LARGE SCALE GENOMIC DNA]</scope>
    <source>
        <strain evidence="1 2">NAP PRIS-MGV</strain>
    </source>
</reference>
<protein>
    <submittedName>
        <fullName evidence="1">Uncharacterized protein</fullName>
    </submittedName>
</protein>
<sequence length="66" mass="7641">METRWFLIFGGLIVLELFSRLVAETGVFTEAPDSWQIGLLRCWITGADIKKSFASIERFVAEVRYR</sequence>
<evidence type="ECO:0000313" key="1">
    <source>
        <dbReference type="EMBL" id="PQO33688.1"/>
    </source>
</evidence>